<feature type="binding site" evidence="13">
    <location>
        <position position="472"/>
    </location>
    <ligand>
        <name>K(+)</name>
        <dbReference type="ChEBI" id="CHEBI:29103"/>
        <note>ligand shared between two tetrameric partners</note>
    </ligand>
</feature>
<keyword evidence="10 13" id="KW-0520">NAD</keyword>
<dbReference type="HAMAP" id="MF_01964">
    <property type="entry name" value="IMPDH"/>
    <property type="match status" value="1"/>
</dbReference>
<dbReference type="STRING" id="1895771.BGO89_00515"/>
<evidence type="ECO:0000256" key="7">
    <source>
        <dbReference type="ARBA" id="ARBA00022755"/>
    </source>
</evidence>
<feature type="binding site" description="in other chain" evidence="13 16">
    <location>
        <position position="303"/>
    </location>
    <ligand>
        <name>K(+)</name>
        <dbReference type="ChEBI" id="CHEBI:29103"/>
        <note>ligand shared between two tetrameric partners</note>
    </ligand>
</feature>
<feature type="binding site" evidence="13">
    <location>
        <position position="471"/>
    </location>
    <ligand>
        <name>K(+)</name>
        <dbReference type="ChEBI" id="CHEBI:29103"/>
        <note>ligand shared between two tetrameric partners</note>
    </ligand>
</feature>
<evidence type="ECO:0000256" key="14">
    <source>
        <dbReference type="PIRSR" id="PIRSR000130-1"/>
    </source>
</evidence>
<proteinExistence type="inferred from homology"/>
<dbReference type="InterPro" id="IPR013785">
    <property type="entry name" value="Aldolase_TIM"/>
</dbReference>
<dbReference type="PANTHER" id="PTHR11911:SF111">
    <property type="entry name" value="INOSINE-5'-MONOPHOSPHATE DEHYDROGENASE"/>
    <property type="match status" value="1"/>
</dbReference>
<feature type="binding site" description="in other chain" evidence="13 16">
    <location>
        <position position="306"/>
    </location>
    <ligand>
        <name>K(+)</name>
        <dbReference type="ChEBI" id="CHEBI:29103"/>
        <note>ligand shared between two tetrameric partners</note>
    </ligand>
</feature>
<dbReference type="Gene3D" id="3.20.20.70">
    <property type="entry name" value="Aldolase class I"/>
    <property type="match status" value="1"/>
</dbReference>
<dbReference type="GO" id="GO:0006177">
    <property type="term" value="P:GMP biosynthetic process"/>
    <property type="evidence" value="ECO:0007669"/>
    <property type="project" value="UniProtKB-UniRule"/>
</dbReference>
<dbReference type="CDD" id="cd04601">
    <property type="entry name" value="CBS_pair_IMPDH"/>
    <property type="match status" value="1"/>
</dbReference>
<dbReference type="SUPFAM" id="SSF54631">
    <property type="entry name" value="CBS-domain pair"/>
    <property type="match status" value="1"/>
</dbReference>
<dbReference type="EMBL" id="MKVH01000002">
    <property type="protein sequence ID" value="OJX61117.1"/>
    <property type="molecule type" value="Genomic_DNA"/>
</dbReference>
<dbReference type="InterPro" id="IPR015875">
    <property type="entry name" value="IMP_DH/GMP_Rdtase_CS"/>
</dbReference>
<comment type="caution">
    <text evidence="13">Lacks conserved residue(s) required for the propagation of feature annotation.</text>
</comment>
<evidence type="ECO:0000256" key="16">
    <source>
        <dbReference type="PIRSR" id="PIRSR000130-4"/>
    </source>
</evidence>
<keyword evidence="9 13" id="KW-0560">Oxidoreductase</keyword>
<dbReference type="PIRSF" id="PIRSF000130">
    <property type="entry name" value="IMPDH"/>
    <property type="match status" value="1"/>
</dbReference>
<dbReference type="PROSITE" id="PS51371">
    <property type="entry name" value="CBS"/>
    <property type="match status" value="2"/>
</dbReference>
<feature type="binding site" description="in other chain" evidence="13 16">
    <location>
        <position position="301"/>
    </location>
    <ligand>
        <name>K(+)</name>
        <dbReference type="ChEBI" id="CHEBI:29103"/>
        <note>ligand shared between two tetrameric partners</note>
    </ligand>
</feature>
<dbReference type="NCBIfam" id="TIGR01302">
    <property type="entry name" value="IMP_dehydrog"/>
    <property type="match status" value="1"/>
</dbReference>
<name>A0A1M3L6B9_9BACT</name>
<evidence type="ECO:0000256" key="1">
    <source>
        <dbReference type="ARBA" id="ARBA00001958"/>
    </source>
</evidence>
<keyword evidence="5" id="KW-0677">Repeat</keyword>
<dbReference type="InterPro" id="IPR001093">
    <property type="entry name" value="IMP_DH_GMPRt"/>
</dbReference>
<dbReference type="SMART" id="SM00116">
    <property type="entry name" value="CBS"/>
    <property type="match status" value="2"/>
</dbReference>
<comment type="caution">
    <text evidence="21">The sequence shown here is derived from an EMBL/GenBank/DDBJ whole genome shotgun (WGS) entry which is preliminary data.</text>
</comment>
<dbReference type="SUPFAM" id="SSF51412">
    <property type="entry name" value="Inosine monophosphate dehydrogenase (IMPDH)"/>
    <property type="match status" value="1"/>
</dbReference>
<keyword evidence="11 17" id="KW-0129">CBS domain</keyword>
<evidence type="ECO:0000259" key="20">
    <source>
        <dbReference type="PROSITE" id="PS51371"/>
    </source>
</evidence>
<feature type="binding site" evidence="13">
    <location>
        <position position="304"/>
    </location>
    <ligand>
        <name>IMP</name>
        <dbReference type="ChEBI" id="CHEBI:58053"/>
    </ligand>
</feature>
<evidence type="ECO:0000256" key="2">
    <source>
        <dbReference type="ARBA" id="ARBA00005502"/>
    </source>
</evidence>
<comment type="pathway">
    <text evidence="13 19">Purine metabolism; XMP biosynthesis via de novo pathway; XMP from IMP: step 1/1.</text>
</comment>
<dbReference type="InterPro" id="IPR005990">
    <property type="entry name" value="IMP_DH"/>
</dbReference>
<evidence type="ECO:0000256" key="8">
    <source>
        <dbReference type="ARBA" id="ARBA00022958"/>
    </source>
</evidence>
<comment type="cofactor">
    <cofactor evidence="1 13">
        <name>K(+)</name>
        <dbReference type="ChEBI" id="CHEBI:29103"/>
    </cofactor>
</comment>
<dbReference type="EC" id="1.1.1.205" evidence="13 19"/>
<comment type="activity regulation">
    <text evidence="13">Mycophenolic acid (MPA) is a non-competitive inhibitor that prevents formation of the closed enzyme conformation by binding to the same site as the amobile flap. In contrast, mizoribine monophosphate (MZP) is a competitive inhibitor that induces the closed conformation. MPA is a potent inhibitor of mammalian IMPDHs but a poor inhibitor of the bacterial enzymes. MZP is a more potent inhibitor of bacterial IMPDH.</text>
</comment>
<dbReference type="InterPro" id="IPR000644">
    <property type="entry name" value="CBS_dom"/>
</dbReference>
<feature type="binding site" evidence="13 15">
    <location>
        <begin position="299"/>
        <end position="301"/>
    </location>
    <ligand>
        <name>NAD(+)</name>
        <dbReference type="ChEBI" id="CHEBI:57540"/>
    </ligand>
</feature>
<keyword evidence="8 13" id="KW-0630">Potassium</keyword>
<dbReference type="SMART" id="SM01240">
    <property type="entry name" value="IMPDH"/>
    <property type="match status" value="1"/>
</dbReference>
<feature type="binding site" evidence="15">
    <location>
        <begin position="249"/>
        <end position="251"/>
    </location>
    <ligand>
        <name>NAD(+)</name>
        <dbReference type="ChEBI" id="CHEBI:57540"/>
    </ligand>
</feature>
<feature type="binding site" evidence="13">
    <location>
        <begin position="386"/>
        <end position="390"/>
    </location>
    <ligand>
        <name>IMP</name>
        <dbReference type="ChEBI" id="CHEBI:58053"/>
    </ligand>
</feature>
<feature type="binding site" evidence="13">
    <location>
        <begin position="362"/>
        <end position="363"/>
    </location>
    <ligand>
        <name>IMP</name>
        <dbReference type="ChEBI" id="CHEBI:58053"/>
    </ligand>
</feature>
<evidence type="ECO:0000256" key="5">
    <source>
        <dbReference type="ARBA" id="ARBA00022737"/>
    </source>
</evidence>
<evidence type="ECO:0000256" key="11">
    <source>
        <dbReference type="ARBA" id="ARBA00023122"/>
    </source>
</evidence>
<evidence type="ECO:0000256" key="12">
    <source>
        <dbReference type="ARBA" id="ARBA00048028"/>
    </source>
</evidence>
<feature type="binding site" evidence="13">
    <location>
        <position position="417"/>
    </location>
    <ligand>
        <name>IMP</name>
        <dbReference type="ChEBI" id="CHEBI:58053"/>
    </ligand>
</feature>
<evidence type="ECO:0000256" key="15">
    <source>
        <dbReference type="PIRSR" id="PIRSR000130-3"/>
    </source>
</evidence>
<dbReference type="PROSITE" id="PS00487">
    <property type="entry name" value="IMP_DH_GMP_RED"/>
    <property type="match status" value="1"/>
</dbReference>
<evidence type="ECO:0000256" key="9">
    <source>
        <dbReference type="ARBA" id="ARBA00023002"/>
    </source>
</evidence>
<feature type="domain" description="CBS" evidence="20">
    <location>
        <begin position="155"/>
        <end position="212"/>
    </location>
</feature>
<comment type="subunit">
    <text evidence="3 13">Homotetramer.</text>
</comment>
<dbReference type="CDD" id="cd00381">
    <property type="entry name" value="IMPDH"/>
    <property type="match status" value="1"/>
</dbReference>
<dbReference type="Pfam" id="PF00478">
    <property type="entry name" value="IMPDH"/>
    <property type="match status" value="1"/>
</dbReference>
<dbReference type="FunFam" id="3.20.20.70:FF:000003">
    <property type="entry name" value="GMP reductase"/>
    <property type="match status" value="1"/>
</dbReference>
<dbReference type="InterPro" id="IPR046342">
    <property type="entry name" value="CBS_dom_sf"/>
</dbReference>
<evidence type="ECO:0000256" key="4">
    <source>
        <dbReference type="ARBA" id="ARBA00022723"/>
    </source>
</evidence>
<dbReference type="GO" id="GO:0006183">
    <property type="term" value="P:GTP biosynthetic process"/>
    <property type="evidence" value="ECO:0007669"/>
    <property type="project" value="TreeGrafter"/>
</dbReference>
<evidence type="ECO:0000256" key="3">
    <source>
        <dbReference type="ARBA" id="ARBA00011881"/>
    </source>
</evidence>
<organism evidence="21 22">
    <name type="scientific">Candidatus Kapaibacterium thiocyanatum</name>
    <dbReference type="NCBI Taxonomy" id="1895771"/>
    <lineage>
        <taxon>Bacteria</taxon>
        <taxon>Pseudomonadati</taxon>
        <taxon>Candidatus Kapaibacteriota</taxon>
        <taxon>Candidatus Kapaibacteriia</taxon>
        <taxon>Candidatus Kapaibacteriales</taxon>
        <taxon>Candidatus Kapaibacteriaceae</taxon>
        <taxon>Candidatus Kapaibacterium</taxon>
    </lineage>
</organism>
<comment type="function">
    <text evidence="13">Catalyzes the conversion of inosine 5'-phosphate (IMP) to xanthosine 5'-phosphate (XMP), the first committed and rate-limiting step in the de novo synthesis of guanine nucleotides, and therefore plays an important role in the regulation of cell growth.</text>
</comment>
<dbReference type="AlphaFoldDB" id="A0A1M3L6B9"/>
<gene>
    <name evidence="13" type="primary">guaB</name>
    <name evidence="21" type="ORF">BGO89_00515</name>
</gene>
<dbReference type="UniPathway" id="UPA00601">
    <property type="reaction ID" value="UER00295"/>
</dbReference>
<dbReference type="GO" id="GO:0000166">
    <property type="term" value="F:nucleotide binding"/>
    <property type="evidence" value="ECO:0007669"/>
    <property type="project" value="UniProtKB-UniRule"/>
</dbReference>
<dbReference type="GO" id="GO:0003938">
    <property type="term" value="F:IMP dehydrogenase activity"/>
    <property type="evidence" value="ECO:0007669"/>
    <property type="project" value="UniProtKB-UniRule"/>
</dbReference>
<keyword evidence="4 13" id="KW-0479">Metal-binding</keyword>
<feature type="binding site" evidence="13">
    <location>
        <position position="249"/>
    </location>
    <ligand>
        <name>NAD(+)</name>
        <dbReference type="ChEBI" id="CHEBI:57540"/>
    </ligand>
</feature>
<comment type="catalytic activity">
    <reaction evidence="12 13 19">
        <text>IMP + NAD(+) + H2O = XMP + NADH + H(+)</text>
        <dbReference type="Rhea" id="RHEA:11708"/>
        <dbReference type="ChEBI" id="CHEBI:15377"/>
        <dbReference type="ChEBI" id="CHEBI:15378"/>
        <dbReference type="ChEBI" id="CHEBI:57464"/>
        <dbReference type="ChEBI" id="CHEBI:57540"/>
        <dbReference type="ChEBI" id="CHEBI:57945"/>
        <dbReference type="ChEBI" id="CHEBI:58053"/>
        <dbReference type="EC" id="1.1.1.205"/>
    </reaction>
</comment>
<feature type="active site" description="Proton acceptor" evidence="13 14">
    <location>
        <position position="402"/>
    </location>
</feature>
<dbReference type="Pfam" id="PF00571">
    <property type="entry name" value="CBS"/>
    <property type="match status" value="2"/>
</dbReference>
<evidence type="ECO:0000256" key="10">
    <source>
        <dbReference type="ARBA" id="ARBA00023027"/>
    </source>
</evidence>
<protein>
    <recommendedName>
        <fullName evidence="13 19">Inosine-5'-monophosphate dehydrogenase</fullName>
        <shortName evidence="13">IMP dehydrogenase</shortName>
        <shortName evidence="13">IMPD</shortName>
        <shortName evidence="13">IMPDH</shortName>
        <ecNumber evidence="13 19">1.1.1.205</ecNumber>
    </recommendedName>
</protein>
<evidence type="ECO:0000256" key="18">
    <source>
        <dbReference type="RuleBase" id="RU003927"/>
    </source>
</evidence>
<evidence type="ECO:0000256" key="6">
    <source>
        <dbReference type="ARBA" id="ARBA00022749"/>
    </source>
</evidence>
<feature type="binding site" evidence="13">
    <location>
        <position position="473"/>
    </location>
    <ligand>
        <name>K(+)</name>
        <dbReference type="ChEBI" id="CHEBI:29103"/>
        <note>ligand shared between two tetrameric partners</note>
    </ligand>
</feature>
<dbReference type="GO" id="GO:0046872">
    <property type="term" value="F:metal ion binding"/>
    <property type="evidence" value="ECO:0007669"/>
    <property type="project" value="UniProtKB-UniRule"/>
</dbReference>
<reference evidence="21 22" key="1">
    <citation type="submission" date="2016-09" db="EMBL/GenBank/DDBJ databases">
        <title>Genome-resolved meta-omics ties microbial dynamics to process performance in biotechnology for thiocyanate degradation.</title>
        <authorList>
            <person name="Kantor R.S."/>
            <person name="Huddy R.J."/>
            <person name="Iyer R."/>
            <person name="Thomas B.C."/>
            <person name="Brown C.T."/>
            <person name="Anantharaman K."/>
            <person name="Tringe S."/>
            <person name="Hettich R.L."/>
            <person name="Harrison S.T."/>
            <person name="Banfield J.F."/>
        </authorList>
    </citation>
    <scope>NUCLEOTIDE SEQUENCE [LARGE SCALE GENOMIC DNA]</scope>
    <source>
        <strain evidence="21">59-99</strain>
    </source>
</reference>
<keyword evidence="6 13" id="KW-0332">GMP biosynthesis</keyword>
<evidence type="ECO:0000256" key="17">
    <source>
        <dbReference type="PROSITE-ProRule" id="PRU00703"/>
    </source>
</evidence>
<evidence type="ECO:0000256" key="13">
    <source>
        <dbReference type="HAMAP-Rule" id="MF_01964"/>
    </source>
</evidence>
<feature type="binding site" evidence="13">
    <location>
        <begin position="339"/>
        <end position="341"/>
    </location>
    <ligand>
        <name>IMP</name>
        <dbReference type="ChEBI" id="CHEBI:58053"/>
    </ligand>
</feature>
<dbReference type="Proteomes" id="UP000184233">
    <property type="component" value="Unassembled WGS sequence"/>
</dbReference>
<accession>A0A1M3L6B9</accession>
<feature type="domain" description="CBS" evidence="20">
    <location>
        <begin position="95"/>
        <end position="151"/>
    </location>
</feature>
<feature type="active site" description="Thioimidate intermediate" evidence="13 14">
    <location>
        <position position="306"/>
    </location>
</feature>
<sequence length="489" mass="51891">MSDNKILGEGITFDDVLLVPRYSETLPRDAKTNARLTKTITLNIPVLSAAMDTVTDSAMSIAIAREGGIGIVHKNMTIERQAEEIDKVKRSESGMIRKPITLRRENTVREAQELMAKYKVSGFPVVDASTKLVGIVTNRDMRFARNGGEPVANIMTAEKLVTAKLGTTLDDAERILQQHRIEKLPIVDEDGLLVGLMTVKDIQKKKKYPNAAKDDQGRLRVGAAVGIAADTLERVQALVDAGVDVVIVDTAHGHTAGVISMVRSVKERFPSLNVIGGNIATGEAAKALIGAGADGVKVGIGPGSICTTRVVAGVGVPQITAIMNVAAVAGPLGIPVIADGGIKQTGDVAKAIAAGADTVMLGGMLAGHEESPGEKVLLEGRAYKIYRGMGSLGAMGQGSADRYFQDVEDEISKLVPEGIEGRVPFKGTVSDTIYQLVGGLRAAMGYCGCTTLGEMQQHARFVRMTAAGLRESHPHDIIITKESPNYYTR</sequence>
<evidence type="ECO:0000313" key="21">
    <source>
        <dbReference type="EMBL" id="OJX61117.1"/>
    </source>
</evidence>
<evidence type="ECO:0000256" key="19">
    <source>
        <dbReference type="RuleBase" id="RU003928"/>
    </source>
</evidence>
<dbReference type="PANTHER" id="PTHR11911">
    <property type="entry name" value="INOSINE-5-MONOPHOSPHATE DEHYDROGENASE RELATED"/>
    <property type="match status" value="1"/>
</dbReference>
<comment type="similarity">
    <text evidence="2 13 18">Belongs to the IMPDH/GMPR family.</text>
</comment>
<evidence type="ECO:0000313" key="22">
    <source>
        <dbReference type="Proteomes" id="UP000184233"/>
    </source>
</evidence>
<keyword evidence="7 13" id="KW-0658">Purine biosynthesis</keyword>